<gene>
    <name evidence="1" type="ORF">C475_10614</name>
</gene>
<comment type="caution">
    <text evidence="1">The sequence shown here is derived from an EMBL/GenBank/DDBJ whole genome shotgun (WGS) entry which is preliminary data.</text>
</comment>
<organism evidence="1 2">
    <name type="scientific">Halosimplex carlsbadense 2-9-1</name>
    <dbReference type="NCBI Taxonomy" id="797114"/>
    <lineage>
        <taxon>Archaea</taxon>
        <taxon>Methanobacteriati</taxon>
        <taxon>Methanobacteriota</taxon>
        <taxon>Stenosarchaea group</taxon>
        <taxon>Halobacteria</taxon>
        <taxon>Halobacteriales</taxon>
        <taxon>Haloarculaceae</taxon>
        <taxon>Halosimplex</taxon>
    </lineage>
</organism>
<sequence length="312" mass="33648">MDRRLAVATLLVALAAAAAGCGSYAGSLSMTAVDDAGLAERASYDLGDDDPFETVEARIVRAAVENGSTTRNASREFVRAGRAYRYDGAYYNVSYEVVGTVPGYGGGIRIDYNTTDFGGEAVAYEDLPAVDRRALEPLFAGPREDREEGFDFGFPVAYTQREAGRSVLVPGQRYGAVVYEGETYRIATDGVERDSLRTFRYEATRVADSATAFAADLTDRYAFSLSGLSDAEREVVESATGGSYTAESVDDEGFAGVVERFRAQEAVRDEGGNGDWLVRYDGGLYWAELDYGGFLTDRGPPVTRPSATPPPE</sequence>
<evidence type="ECO:0008006" key="3">
    <source>
        <dbReference type="Google" id="ProtNLM"/>
    </source>
</evidence>
<dbReference type="OrthoDB" id="193751at2157"/>
<dbReference type="AlphaFoldDB" id="M0CSV5"/>
<dbReference type="RefSeq" id="WP_006883796.1">
    <property type="nucleotide sequence ID" value="NZ_AOIU01000025.1"/>
</dbReference>
<dbReference type="STRING" id="797114.C475_10614"/>
<proteinExistence type="predicted"/>
<dbReference type="PROSITE" id="PS51257">
    <property type="entry name" value="PROKAR_LIPOPROTEIN"/>
    <property type="match status" value="1"/>
</dbReference>
<dbReference type="EMBL" id="AOIU01000025">
    <property type="protein sequence ID" value="ELZ25477.1"/>
    <property type="molecule type" value="Genomic_DNA"/>
</dbReference>
<accession>M0CSV5</accession>
<keyword evidence="2" id="KW-1185">Reference proteome</keyword>
<name>M0CSV5_9EURY</name>
<reference evidence="1 2" key="1">
    <citation type="journal article" date="2014" name="PLoS Genet.">
        <title>Phylogenetically driven sequencing of extremely halophilic archaea reveals strategies for static and dynamic osmo-response.</title>
        <authorList>
            <person name="Becker E.A."/>
            <person name="Seitzer P.M."/>
            <person name="Tritt A."/>
            <person name="Larsen D."/>
            <person name="Krusor M."/>
            <person name="Yao A.I."/>
            <person name="Wu D."/>
            <person name="Madern D."/>
            <person name="Eisen J.A."/>
            <person name="Darling A.E."/>
            <person name="Facciotti M.T."/>
        </authorList>
    </citation>
    <scope>NUCLEOTIDE SEQUENCE [LARGE SCALE GENOMIC DNA]</scope>
    <source>
        <strain evidence="1 2">2-9-1</strain>
    </source>
</reference>
<protein>
    <recommendedName>
        <fullName evidence="3">Lipoprotein</fullName>
    </recommendedName>
</protein>
<dbReference type="eggNOG" id="arCOG06367">
    <property type="taxonomic scope" value="Archaea"/>
</dbReference>
<evidence type="ECO:0000313" key="1">
    <source>
        <dbReference type="EMBL" id="ELZ25477.1"/>
    </source>
</evidence>
<dbReference type="Proteomes" id="UP000011626">
    <property type="component" value="Unassembled WGS sequence"/>
</dbReference>
<evidence type="ECO:0000313" key="2">
    <source>
        <dbReference type="Proteomes" id="UP000011626"/>
    </source>
</evidence>